<evidence type="ECO:0000256" key="2">
    <source>
        <dbReference type="ARBA" id="ARBA00009904"/>
    </source>
</evidence>
<feature type="transmembrane region" description="Helical" evidence="8">
    <location>
        <begin position="831"/>
        <end position="856"/>
    </location>
</feature>
<organism evidence="9 10">
    <name type="scientific">Cylicocyclus nassatus</name>
    <name type="common">Nematode worm</name>
    <dbReference type="NCBI Taxonomy" id="53992"/>
    <lineage>
        <taxon>Eukaryota</taxon>
        <taxon>Metazoa</taxon>
        <taxon>Ecdysozoa</taxon>
        <taxon>Nematoda</taxon>
        <taxon>Chromadorea</taxon>
        <taxon>Rhabditida</taxon>
        <taxon>Rhabditina</taxon>
        <taxon>Rhabditomorpha</taxon>
        <taxon>Strongyloidea</taxon>
        <taxon>Strongylidae</taxon>
        <taxon>Cylicocyclus</taxon>
    </lineage>
</organism>
<keyword evidence="5 8" id="KW-1133">Transmembrane helix</keyword>
<dbReference type="GO" id="GO:0005886">
    <property type="term" value="C:plasma membrane"/>
    <property type="evidence" value="ECO:0007669"/>
    <property type="project" value="TreeGrafter"/>
</dbReference>
<evidence type="ECO:0000256" key="4">
    <source>
        <dbReference type="ARBA" id="ARBA00022692"/>
    </source>
</evidence>
<sequence length="1123" mass="128052">MLIRCNGLCFRRDLCSNFYYCELGGHHMESSEGSTTDGLRSFDNVVWSPVKDSEAHNTSIISNPELSRLQSPTTSYAQDFLTSTPRPQFKISRCSPVSSRWLRYSTIQYVSGQDGASLLDTREDNSQGYQHFYTNYKFHSRGRLAATWLQLIALLRQIPRILEFSSSSNSQGTCEVPRGIDCSDRINLSELFPSSSVHPEGQQSTSRSYLHTTEPISSKMGSLYRSEPMKLCEMILVKHAAYHCIGEIGKYGNVQFNDLNANKNIFQRTFVREVKRCEELERKLRFLERQVVECVPGIQLQPIDATTIETPSHVEINHLEAVLNELEHDFVGLNKNDSHLRKNLNETREFQYVLQRVEQFFEVHMEDEAMNNIEVPQPEVREFLDLGLDNFSKSVTPGGHISGQNDIPLTPLLHDKEGENAWFVAGVIPLDKRNTFERVLWRACRRTAFVRIGDITLTLEDPVTLEPIMKCAFIVFFKGESLKLIIDKVCDGFNARQYPCPKTSRERQAALFETMARIRDLNIVLDSTQKHRFQILNDVAKDLPLWLKKVHLQKAIYNTLNMFTVDTNGFLAAECWIPEKEMDTVHTALQDGLKASGSGVSPVLNEMAKQTSPPTFHRTNKFTSVFQSIVDSYGVASYREVNPAPFTIITFPFLFAVMYGDAAHGLILFLAGMFFIVNEKKIIARRMRGEIFNTFFGGRYLIVLMGLFSIYTGILYNDAFAKSFNVFGSSWVNPYNHSEIESWMQPKTDSRENKLTSVILDPATAYLKERGPYPFGVDPIWNIADNRLSFSNSMKMKISVIIGVLHMTFGLFLSLLNHIFYDSKVDILTNFIPQILFLGCIFIYLCGQMVVKWLFFSVEKGVVLGMQYPGPYCAPSLLIGLINMFMLKERPVGHLMEHNSTVVHPTCYLNQWYPNQAFVEKCLLFTALGCIPVMLMGRPLVAYFEQKKMAGRRKFLNGILGDDSEHLIAIDRYLREHSLSDAFVHQAIHTIEFVLGCVSHTASYLRLWALSLAHAQLSEVLWHMVFIRGISYGGNVVLSSVITYVVFFFFAIMSISILVMMEGLSAFLHALRLHWVEFQSKFYQGSGQAFRPYSLQECLETAQHLSEVTDELTQVSEIDEDED</sequence>
<dbReference type="GO" id="GO:0051117">
    <property type="term" value="F:ATPase binding"/>
    <property type="evidence" value="ECO:0007669"/>
    <property type="project" value="TreeGrafter"/>
</dbReference>
<dbReference type="GO" id="GO:0007035">
    <property type="term" value="P:vacuolar acidification"/>
    <property type="evidence" value="ECO:0007669"/>
    <property type="project" value="TreeGrafter"/>
</dbReference>
<dbReference type="GO" id="GO:0016471">
    <property type="term" value="C:vacuolar proton-transporting V-type ATPase complex"/>
    <property type="evidence" value="ECO:0007669"/>
    <property type="project" value="TreeGrafter"/>
</dbReference>
<evidence type="ECO:0000313" key="9">
    <source>
        <dbReference type="EMBL" id="CAJ0603921.1"/>
    </source>
</evidence>
<evidence type="ECO:0000256" key="7">
    <source>
        <dbReference type="ARBA" id="ARBA00023136"/>
    </source>
</evidence>
<feature type="transmembrane region" description="Helical" evidence="8">
    <location>
        <begin position="653"/>
        <end position="677"/>
    </location>
</feature>
<evidence type="ECO:0008006" key="11">
    <source>
        <dbReference type="Google" id="ProtNLM"/>
    </source>
</evidence>
<keyword evidence="7 8" id="KW-0472">Membrane</keyword>
<protein>
    <recommendedName>
        <fullName evidence="11">V-type proton ATPase subunit a</fullName>
    </recommendedName>
</protein>
<feature type="transmembrane region" description="Helical" evidence="8">
    <location>
        <begin position="1041"/>
        <end position="1061"/>
    </location>
</feature>
<feature type="transmembrane region" description="Helical" evidence="8">
    <location>
        <begin position="922"/>
        <end position="944"/>
    </location>
</feature>
<comment type="caution">
    <text evidence="9">The sequence shown here is derived from an EMBL/GenBank/DDBJ whole genome shotgun (WGS) entry which is preliminary data.</text>
</comment>
<dbReference type="PANTHER" id="PTHR11629">
    <property type="entry name" value="VACUOLAR PROTON ATPASES"/>
    <property type="match status" value="1"/>
</dbReference>
<keyword evidence="4 8" id="KW-0812">Transmembrane</keyword>
<keyword evidence="6" id="KW-0406">Ion transport</keyword>
<evidence type="ECO:0000256" key="5">
    <source>
        <dbReference type="ARBA" id="ARBA00022989"/>
    </source>
</evidence>
<evidence type="ECO:0000256" key="6">
    <source>
        <dbReference type="ARBA" id="ARBA00023065"/>
    </source>
</evidence>
<feature type="transmembrane region" description="Helical" evidence="8">
    <location>
        <begin position="698"/>
        <end position="716"/>
    </location>
</feature>
<dbReference type="Pfam" id="PF01496">
    <property type="entry name" value="V_ATPase_I"/>
    <property type="match status" value="1"/>
</dbReference>
<name>A0AA36M9T1_CYLNA</name>
<dbReference type="EMBL" id="CATQJL010000305">
    <property type="protein sequence ID" value="CAJ0603921.1"/>
    <property type="molecule type" value="Genomic_DNA"/>
</dbReference>
<evidence type="ECO:0000256" key="8">
    <source>
        <dbReference type="SAM" id="Phobius"/>
    </source>
</evidence>
<dbReference type="GO" id="GO:0033179">
    <property type="term" value="C:proton-transporting V-type ATPase, V0 domain"/>
    <property type="evidence" value="ECO:0007669"/>
    <property type="project" value="InterPro"/>
</dbReference>
<dbReference type="Proteomes" id="UP001176961">
    <property type="component" value="Unassembled WGS sequence"/>
</dbReference>
<dbReference type="GO" id="GO:0046961">
    <property type="term" value="F:proton-transporting ATPase activity, rotational mechanism"/>
    <property type="evidence" value="ECO:0007669"/>
    <property type="project" value="InterPro"/>
</dbReference>
<keyword evidence="3" id="KW-0813">Transport</keyword>
<keyword evidence="10" id="KW-1185">Reference proteome</keyword>
<evidence type="ECO:0000313" key="10">
    <source>
        <dbReference type="Proteomes" id="UP001176961"/>
    </source>
</evidence>
<evidence type="ECO:0000256" key="3">
    <source>
        <dbReference type="ARBA" id="ARBA00022448"/>
    </source>
</evidence>
<feature type="transmembrane region" description="Helical" evidence="8">
    <location>
        <begin position="798"/>
        <end position="819"/>
    </location>
</feature>
<reference evidence="9" key="1">
    <citation type="submission" date="2023-07" db="EMBL/GenBank/DDBJ databases">
        <authorList>
            <consortium name="CYATHOMIX"/>
        </authorList>
    </citation>
    <scope>NUCLEOTIDE SEQUENCE</scope>
    <source>
        <strain evidence="9">N/A</strain>
    </source>
</reference>
<dbReference type="InterPro" id="IPR002490">
    <property type="entry name" value="V-ATPase_116kDa_su"/>
</dbReference>
<dbReference type="AlphaFoldDB" id="A0AA36M9T1"/>
<accession>A0AA36M9T1</accession>
<comment type="similarity">
    <text evidence="2">Belongs to the V-ATPase 116 kDa subunit family.</text>
</comment>
<evidence type="ECO:0000256" key="1">
    <source>
        <dbReference type="ARBA" id="ARBA00004141"/>
    </source>
</evidence>
<proteinExistence type="inferred from homology"/>
<comment type="subcellular location">
    <subcellularLocation>
        <location evidence="1">Membrane</location>
        <topology evidence="1">Multi-pass membrane protein</topology>
    </subcellularLocation>
</comment>
<dbReference type="PANTHER" id="PTHR11629:SF56">
    <property type="entry name" value="V-TYPE PROTON ATPASE 116 KDA SUBUNIT A 4"/>
    <property type="match status" value="1"/>
</dbReference>
<gene>
    <name evidence="9" type="ORF">CYNAS_LOCUS15904</name>
</gene>